<evidence type="ECO:0000313" key="9">
    <source>
        <dbReference type="EMBL" id="WJZ92290.1"/>
    </source>
</evidence>
<evidence type="ECO:0000256" key="8">
    <source>
        <dbReference type="SAM" id="SignalP"/>
    </source>
</evidence>
<dbReference type="InterPro" id="IPR001087">
    <property type="entry name" value="GDSL"/>
</dbReference>
<keyword evidence="5" id="KW-0378">Hydrolase</keyword>
<dbReference type="CDD" id="cd01837">
    <property type="entry name" value="SGNH_plant_lipase_like"/>
    <property type="match status" value="1"/>
</dbReference>
<dbReference type="InterPro" id="IPR036514">
    <property type="entry name" value="SGNH_hydro_sf"/>
</dbReference>
<evidence type="ECO:0000256" key="3">
    <source>
        <dbReference type="ARBA" id="ARBA00022525"/>
    </source>
</evidence>
<evidence type="ECO:0000256" key="7">
    <source>
        <dbReference type="ARBA" id="ARBA00023098"/>
    </source>
</evidence>
<evidence type="ECO:0008006" key="11">
    <source>
        <dbReference type="Google" id="ProtNLM"/>
    </source>
</evidence>
<evidence type="ECO:0000313" key="10">
    <source>
        <dbReference type="Proteomes" id="UP001227230"/>
    </source>
</evidence>
<dbReference type="Proteomes" id="UP001227230">
    <property type="component" value="Chromosome 7"/>
</dbReference>
<keyword evidence="3" id="KW-0964">Secreted</keyword>
<name>A0ABY9CBS7_VITVI</name>
<protein>
    <recommendedName>
        <fullName evidence="11">GDSL esterase/lipase</fullName>
    </recommendedName>
</protein>
<dbReference type="SUPFAM" id="SSF52266">
    <property type="entry name" value="SGNH hydrolase"/>
    <property type="match status" value="1"/>
</dbReference>
<sequence>MVKMEVPCPLIFKIVFMVVVVVVSSNAVVATPEFPAMFVMGDSIVDDGNNNNLNSLAKSNFMPYGIDFNGGPSGRFCNGKTIIDFLGELLGLPYLPAFADSSTTGGNVLRGVNYASAAAGILDETGRNLGDRYSLSQQVQNFESTLNQLRSQMDENSLSQYLAKSLVVIVLGSNDYINNYLKPSFYTSSYLYTPIDYADLLINHYTRQILTLHSLGFRKFFLADIGPLGCIPNQLATGLAPPRKCVFFVNELVKMFNTRLRSLVDQLNANHPGAIFVHGNTYRALNDILNSPINYGFSVTNRACCGMGMNQAQITCLPFSVPCVDRDQYVFWDAFHPTQAVNKILAHKAYAGSRSECYPINIQQMISNNNLSS</sequence>
<keyword evidence="10" id="KW-1185">Reference proteome</keyword>
<dbReference type="Gene3D" id="3.40.50.1110">
    <property type="entry name" value="SGNH hydrolase"/>
    <property type="match status" value="1"/>
</dbReference>
<feature type="chain" id="PRO_5047431076" description="GDSL esterase/lipase" evidence="8">
    <location>
        <begin position="31"/>
        <end position="373"/>
    </location>
</feature>
<dbReference type="PANTHER" id="PTHR45650:SF32">
    <property type="entry name" value="GDSL-LIKE LIPASE_ACYLHYDROLASE"/>
    <property type="match status" value="1"/>
</dbReference>
<keyword evidence="4 8" id="KW-0732">Signal</keyword>
<feature type="signal peptide" evidence="8">
    <location>
        <begin position="1"/>
        <end position="30"/>
    </location>
</feature>
<comment type="subcellular location">
    <subcellularLocation>
        <location evidence="1">Secreted</location>
    </subcellularLocation>
</comment>
<comment type="similarity">
    <text evidence="2">Belongs to the 'GDSL' lipolytic enzyme family.</text>
</comment>
<gene>
    <name evidence="9" type="ORF">VitviT2T_011295</name>
</gene>
<keyword evidence="6" id="KW-0442">Lipid degradation</keyword>
<organism evidence="9 10">
    <name type="scientific">Vitis vinifera</name>
    <name type="common">Grape</name>
    <dbReference type="NCBI Taxonomy" id="29760"/>
    <lineage>
        <taxon>Eukaryota</taxon>
        <taxon>Viridiplantae</taxon>
        <taxon>Streptophyta</taxon>
        <taxon>Embryophyta</taxon>
        <taxon>Tracheophyta</taxon>
        <taxon>Spermatophyta</taxon>
        <taxon>Magnoliopsida</taxon>
        <taxon>eudicotyledons</taxon>
        <taxon>Gunneridae</taxon>
        <taxon>Pentapetalae</taxon>
        <taxon>rosids</taxon>
        <taxon>Vitales</taxon>
        <taxon>Vitaceae</taxon>
        <taxon>Viteae</taxon>
        <taxon>Vitis</taxon>
    </lineage>
</organism>
<evidence type="ECO:0000256" key="2">
    <source>
        <dbReference type="ARBA" id="ARBA00008668"/>
    </source>
</evidence>
<reference evidence="9 10" key="1">
    <citation type="journal article" date="2023" name="Hortic Res">
        <title>The complete reference genome for grapevine (Vitis vinifera L.) genetics and breeding.</title>
        <authorList>
            <person name="Shi X."/>
            <person name="Cao S."/>
            <person name="Wang X."/>
            <person name="Huang S."/>
            <person name="Wang Y."/>
            <person name="Liu Z."/>
            <person name="Liu W."/>
            <person name="Leng X."/>
            <person name="Peng Y."/>
            <person name="Wang N."/>
            <person name="Wang Y."/>
            <person name="Ma Z."/>
            <person name="Xu X."/>
            <person name="Zhang F."/>
            <person name="Xue H."/>
            <person name="Zhong H."/>
            <person name="Wang Y."/>
            <person name="Zhang K."/>
            <person name="Velt A."/>
            <person name="Avia K."/>
            <person name="Holtgrawe D."/>
            <person name="Grimplet J."/>
            <person name="Matus J.T."/>
            <person name="Ware D."/>
            <person name="Wu X."/>
            <person name="Wang H."/>
            <person name="Liu C."/>
            <person name="Fang Y."/>
            <person name="Rustenholz C."/>
            <person name="Cheng Z."/>
            <person name="Xiao H."/>
            <person name="Zhou Y."/>
        </authorList>
    </citation>
    <scope>NUCLEOTIDE SEQUENCE [LARGE SCALE GENOMIC DNA]</scope>
    <source>
        <strain evidence="10">cv. Pinot noir / PN40024</strain>
        <tissue evidence="9">Leaf</tissue>
    </source>
</reference>
<evidence type="ECO:0000256" key="1">
    <source>
        <dbReference type="ARBA" id="ARBA00004613"/>
    </source>
</evidence>
<dbReference type="Pfam" id="PF00657">
    <property type="entry name" value="Lipase_GDSL"/>
    <property type="match status" value="1"/>
</dbReference>
<evidence type="ECO:0000256" key="5">
    <source>
        <dbReference type="ARBA" id="ARBA00022801"/>
    </source>
</evidence>
<proteinExistence type="inferred from homology"/>
<accession>A0ABY9CBS7</accession>
<keyword evidence="7" id="KW-0443">Lipid metabolism</keyword>
<evidence type="ECO:0000256" key="4">
    <source>
        <dbReference type="ARBA" id="ARBA00022729"/>
    </source>
</evidence>
<dbReference type="PANTHER" id="PTHR45650">
    <property type="entry name" value="GDSL-LIKE LIPASE/ACYLHYDROLASE-RELATED"/>
    <property type="match status" value="1"/>
</dbReference>
<dbReference type="InterPro" id="IPR051238">
    <property type="entry name" value="GDSL_esterase/lipase"/>
</dbReference>
<evidence type="ECO:0000256" key="6">
    <source>
        <dbReference type="ARBA" id="ARBA00022963"/>
    </source>
</evidence>
<dbReference type="InterPro" id="IPR035669">
    <property type="entry name" value="SGNH_plant_lipase-like"/>
</dbReference>
<dbReference type="EMBL" id="CP126654">
    <property type="protein sequence ID" value="WJZ92290.1"/>
    <property type="molecule type" value="Genomic_DNA"/>
</dbReference>